<evidence type="ECO:0000313" key="2">
    <source>
        <dbReference type="EMBL" id="GCF94887.1"/>
    </source>
</evidence>
<protein>
    <submittedName>
        <fullName evidence="2">GNAT family N-acetyltransferase</fullName>
    </submittedName>
</protein>
<proteinExistence type="predicted"/>
<dbReference type="Pfam" id="PF13420">
    <property type="entry name" value="Acetyltransf_4"/>
    <property type="match status" value="1"/>
</dbReference>
<dbReference type="EMBL" id="BJCC01000024">
    <property type="protein sequence ID" value="GCF94887.1"/>
    <property type="molecule type" value="Genomic_DNA"/>
</dbReference>
<dbReference type="InterPro" id="IPR016181">
    <property type="entry name" value="Acyl_CoA_acyltransferase"/>
</dbReference>
<dbReference type="PANTHER" id="PTHR43072:SF8">
    <property type="entry name" value="ACYLTRANSFERASE FABY-RELATED"/>
    <property type="match status" value="1"/>
</dbReference>
<dbReference type="SUPFAM" id="SSF55729">
    <property type="entry name" value="Acyl-CoA N-acyltransferases (Nat)"/>
    <property type="match status" value="1"/>
</dbReference>
<dbReference type="AlphaFoldDB" id="A0A4P5P9X7"/>
<dbReference type="PROSITE" id="PS51186">
    <property type="entry name" value="GNAT"/>
    <property type="match status" value="1"/>
</dbReference>
<dbReference type="InterPro" id="IPR000182">
    <property type="entry name" value="GNAT_dom"/>
</dbReference>
<dbReference type="Gene3D" id="3.40.630.30">
    <property type="match status" value="1"/>
</dbReference>
<dbReference type="GO" id="GO:0016747">
    <property type="term" value="F:acyltransferase activity, transferring groups other than amino-acyl groups"/>
    <property type="evidence" value="ECO:0007669"/>
    <property type="project" value="InterPro"/>
</dbReference>
<reference evidence="3" key="1">
    <citation type="submission" date="2019-02" db="EMBL/GenBank/DDBJ databases">
        <title>Draft genome sequence of Enterococcus sp. Gos25-1.</title>
        <authorList>
            <person name="Tanaka N."/>
            <person name="Shiwa Y."/>
            <person name="Fujita N."/>
        </authorList>
    </citation>
    <scope>NUCLEOTIDE SEQUENCE [LARGE SCALE GENOMIC DNA]</scope>
    <source>
        <strain evidence="3">Gos25-1</strain>
    </source>
</reference>
<dbReference type="CDD" id="cd04301">
    <property type="entry name" value="NAT_SF"/>
    <property type="match status" value="1"/>
</dbReference>
<gene>
    <name evidence="2" type="ORF">NRIC_27780</name>
</gene>
<sequence length="194" mass="22134">MTNQIKLRVAKPADASKLLAIYKPFVEKTAVTFEYQVPTVEEFRQRIETTLQTHPYLVAENQEGALLGYAYAHAYKEREAYDWSVEVTIYLADRAQGLGIGTKLYRALEQELAKQHILVLTACITGGNQKSVAFHESFGYTMVGNFKAIGYKFGQWHDVYWMQKQLEAPCATIEKVIPYSKVMNQLNEKQRTVG</sequence>
<feature type="domain" description="N-acetyltransferase" evidence="1">
    <location>
        <begin position="5"/>
        <end position="167"/>
    </location>
</feature>
<dbReference type="Proteomes" id="UP000290567">
    <property type="component" value="Unassembled WGS sequence"/>
</dbReference>
<keyword evidence="3" id="KW-1185">Reference proteome</keyword>
<organism evidence="2 3">
    <name type="scientific">Enterococcus florum</name>
    <dbReference type="NCBI Taxonomy" id="2480627"/>
    <lineage>
        <taxon>Bacteria</taxon>
        <taxon>Bacillati</taxon>
        <taxon>Bacillota</taxon>
        <taxon>Bacilli</taxon>
        <taxon>Lactobacillales</taxon>
        <taxon>Enterococcaceae</taxon>
        <taxon>Enterococcus</taxon>
    </lineage>
</organism>
<accession>A0A4P5P9X7</accession>
<evidence type="ECO:0000313" key="3">
    <source>
        <dbReference type="Proteomes" id="UP000290567"/>
    </source>
</evidence>
<comment type="caution">
    <text evidence="2">The sequence shown here is derived from an EMBL/GenBank/DDBJ whole genome shotgun (WGS) entry which is preliminary data.</text>
</comment>
<keyword evidence="2" id="KW-0808">Transferase</keyword>
<evidence type="ECO:0000259" key="1">
    <source>
        <dbReference type="PROSITE" id="PS51186"/>
    </source>
</evidence>
<dbReference type="OrthoDB" id="9798006at2"/>
<name>A0A4P5P9X7_9ENTE</name>
<dbReference type="PANTHER" id="PTHR43072">
    <property type="entry name" value="N-ACETYLTRANSFERASE"/>
    <property type="match status" value="1"/>
</dbReference>